<feature type="compositionally biased region" description="Basic and acidic residues" evidence="1">
    <location>
        <begin position="37"/>
        <end position="56"/>
    </location>
</feature>
<feature type="compositionally biased region" description="Acidic residues" evidence="1">
    <location>
        <begin position="230"/>
        <end position="246"/>
    </location>
</feature>
<evidence type="ECO:0000313" key="3">
    <source>
        <dbReference type="EMBL" id="MCC2242245.1"/>
    </source>
</evidence>
<dbReference type="AlphaFoldDB" id="A0AAW4WHM8"/>
<feature type="compositionally biased region" description="Basic and acidic residues" evidence="1">
    <location>
        <begin position="328"/>
        <end position="352"/>
    </location>
</feature>
<evidence type="ECO:0000313" key="4">
    <source>
        <dbReference type="Proteomes" id="UP001198893"/>
    </source>
</evidence>
<feature type="compositionally biased region" description="Acidic residues" evidence="1">
    <location>
        <begin position="161"/>
        <end position="181"/>
    </location>
</feature>
<organism evidence="3 4">
    <name type="scientific">Roseburia amylophila</name>
    <dbReference type="NCBI Taxonomy" id="2981794"/>
    <lineage>
        <taxon>Bacteria</taxon>
        <taxon>Bacillati</taxon>
        <taxon>Bacillota</taxon>
        <taxon>Clostridia</taxon>
        <taxon>Lachnospirales</taxon>
        <taxon>Lachnospiraceae</taxon>
        <taxon>Roseburia</taxon>
    </lineage>
</organism>
<comment type="caution">
    <text evidence="3">The sequence shown here is derived from an EMBL/GenBank/DDBJ whole genome shotgun (WGS) entry which is preliminary data.</text>
</comment>
<dbReference type="RefSeq" id="WP_227710152.1">
    <property type="nucleotide sequence ID" value="NZ_JAJEQW010000007.1"/>
</dbReference>
<feature type="region of interest" description="Disordered" evidence="1">
    <location>
        <begin position="1"/>
        <end position="247"/>
    </location>
</feature>
<accession>A0AAW4WHM8</accession>
<dbReference type="EMBL" id="JAJEQW010000007">
    <property type="protein sequence ID" value="MCC2242245.1"/>
    <property type="molecule type" value="Genomic_DNA"/>
</dbReference>
<proteinExistence type="predicted"/>
<keyword evidence="2" id="KW-0472">Membrane</keyword>
<feature type="transmembrane region" description="Helical" evidence="2">
    <location>
        <begin position="361"/>
        <end position="382"/>
    </location>
</feature>
<gene>
    <name evidence="3" type="ORF">LKD47_08030</name>
</gene>
<feature type="compositionally biased region" description="Acidic residues" evidence="1">
    <location>
        <begin position="192"/>
        <end position="205"/>
    </location>
</feature>
<protein>
    <submittedName>
        <fullName evidence="3">Uncharacterized protein</fullName>
    </submittedName>
</protein>
<keyword evidence="2" id="KW-0812">Transmembrane</keyword>
<feature type="region of interest" description="Disordered" evidence="1">
    <location>
        <begin position="304"/>
        <end position="353"/>
    </location>
</feature>
<feature type="compositionally biased region" description="Basic and acidic residues" evidence="1">
    <location>
        <begin position="18"/>
        <end position="28"/>
    </location>
</feature>
<evidence type="ECO:0000256" key="2">
    <source>
        <dbReference type="SAM" id="Phobius"/>
    </source>
</evidence>
<sequence>MSKSEDYLDDLLNSVSDANRRNNKKDIENLIQSMNEEAAKPREREKKPVEKKHEDYSGTGFQREFEQELATGEADDFLQEFEMELDEEASNQADIDVNEDKTSDMEAASEPISSETTDMATDESAASDMMEDVNDIMDAVRKKVGDSGEEEHPDTSKTPEDDASGEEETLGFFDTPDEDSAAEIPEASKTESEEEEPLLSEDDDAINLMDMLSGDADLSDIGDLLKADENGEELEHSEDEDSEVQDEFERLGSIEELKDLKEAKEKRKKQGFFSKIMSALFGPDEEEDDTKIAEDDSLGSISFENREILKEMDADEGAGKKGKKEKKEKKEKAKKEKAPKVKKEKPPKEIDRTPPLPKKPVILIFIMALSILILILLGSSNLQYGQDMQQAKDDFASGSYVTAFQTIAGSSVKGKDENFYKKAQVLASIQREYQSYESLSGINENEMALDALIRGYGRCVDGADLAQEYEITDEMAGLKNQILQQLSDHFGVSEEKAAELHAMTKRTDYTKAIQGILAAAGLE</sequence>
<name>A0AAW4WHM8_9FIRM</name>
<feature type="compositionally biased region" description="Acidic residues" evidence="1">
    <location>
        <begin position="73"/>
        <end position="89"/>
    </location>
</feature>
<dbReference type="Proteomes" id="UP001198893">
    <property type="component" value="Unassembled WGS sequence"/>
</dbReference>
<reference evidence="3" key="1">
    <citation type="submission" date="2021-10" db="EMBL/GenBank/DDBJ databases">
        <title>Anaerobic single-cell dispensing facilitates the cultivation of human gut bacteria.</title>
        <authorList>
            <person name="Afrizal A."/>
        </authorList>
    </citation>
    <scope>NUCLEOTIDE SEQUENCE</scope>
    <source>
        <strain evidence="3">CLA-AA-H204</strain>
    </source>
</reference>
<evidence type="ECO:0000256" key="1">
    <source>
        <dbReference type="SAM" id="MobiDB-lite"/>
    </source>
</evidence>
<keyword evidence="2" id="KW-1133">Transmembrane helix</keyword>